<feature type="signal peptide" evidence="3">
    <location>
        <begin position="1"/>
        <end position="20"/>
    </location>
</feature>
<dbReference type="SUPFAM" id="SSF49785">
    <property type="entry name" value="Galactose-binding domain-like"/>
    <property type="match status" value="1"/>
</dbReference>
<evidence type="ECO:0000313" key="5">
    <source>
        <dbReference type="EMBL" id="MFH6984501.1"/>
    </source>
</evidence>
<evidence type="ECO:0000259" key="4">
    <source>
        <dbReference type="PROSITE" id="PS50022"/>
    </source>
</evidence>
<dbReference type="SUPFAM" id="SSF48230">
    <property type="entry name" value="Chondroitin AC/alginate lyase"/>
    <property type="match status" value="1"/>
</dbReference>
<name>A0ABW7NAW8_9BACT</name>
<dbReference type="EMBL" id="JBIPKE010000017">
    <property type="protein sequence ID" value="MFH6984501.1"/>
    <property type="molecule type" value="Genomic_DNA"/>
</dbReference>
<sequence>MKRSILIIALIFTVAQYTNAQAPDSFAHPGVLSSQVELDALKEAVQTSNGHPQVAGYARMANETLGNLDYTPTPYANVHVIASGVGDEERAFRQDAHALYIHAIKWVVTGDDAHRDKAIEIADAWGNTFESLIPEENKPNQPTLEASWALPIWIAGAEILKYYDNGVSGWSSASFETFVQKVLVYVNGPIYQTANWLISKDLSLMTAGVFLNDAALYNEGYNHVTSQIDDISTTGQIPELTRDFVHSQYVLIGLAQCAEVAYQQGDEGLFTHSDARLRTGAETYTLSVLGQTSPSYHSSSEWARHSAPYEILLKRYTELELPVPVVQYYVIAQNRPEDGSEDHFVGWLSATHAIEAEAGEAPVSEGQEEVPGNLAFNQTASASEVPQPENPPAAAIDNNTLTRWSAQVYPQWLEVDLGEVKAVGKTEVIFYEDRAYKYFIEVKKSEADAYTQVVDRTANTTPGSVEAPITDEFSPTQARYVRITVTGASGYTGAWVSLTEFRIFEGDEVILGIGDKGRFNVFPNPVSDTFTVEEAHEQVVVLYSLSGAELMKKSAGVTKHFDVSGLPAGLYFVKIISPDQKVIETRKLIKKL</sequence>
<dbReference type="Pfam" id="PF18962">
    <property type="entry name" value="Por_Secre_tail"/>
    <property type="match status" value="1"/>
</dbReference>
<protein>
    <submittedName>
        <fullName evidence="5">Discoidin domain-containing protein</fullName>
    </submittedName>
</protein>
<comment type="caution">
    <text evidence="5">The sequence shown here is derived from an EMBL/GenBank/DDBJ whole genome shotgun (WGS) entry which is preliminary data.</text>
</comment>
<dbReference type="SMART" id="SM00231">
    <property type="entry name" value="FA58C"/>
    <property type="match status" value="1"/>
</dbReference>
<dbReference type="InterPro" id="IPR008929">
    <property type="entry name" value="Chondroitin_lyas"/>
</dbReference>
<feature type="chain" id="PRO_5046245063" evidence="3">
    <location>
        <begin position="21"/>
        <end position="592"/>
    </location>
</feature>
<feature type="domain" description="F5/8 type C" evidence="4">
    <location>
        <begin position="360"/>
        <end position="506"/>
    </location>
</feature>
<keyword evidence="1 3" id="KW-0732">Signal</keyword>
<organism evidence="5 6">
    <name type="scientific">Marinoscillum luteum</name>
    <dbReference type="NCBI Taxonomy" id="861051"/>
    <lineage>
        <taxon>Bacteria</taxon>
        <taxon>Pseudomonadati</taxon>
        <taxon>Bacteroidota</taxon>
        <taxon>Cytophagia</taxon>
        <taxon>Cytophagales</taxon>
        <taxon>Reichenbachiellaceae</taxon>
        <taxon>Marinoscillum</taxon>
    </lineage>
</organism>
<dbReference type="InterPro" id="IPR008397">
    <property type="entry name" value="Alginate_lyase_dom"/>
</dbReference>
<dbReference type="Pfam" id="PF05426">
    <property type="entry name" value="Alginate_lyase"/>
    <property type="match status" value="1"/>
</dbReference>
<reference evidence="5 6" key="1">
    <citation type="journal article" date="2013" name="Int. J. Syst. Evol. Microbiol.">
        <title>Marinoscillum luteum sp. nov., isolated from marine sediment.</title>
        <authorList>
            <person name="Cha I.T."/>
            <person name="Park S.J."/>
            <person name="Kim S.J."/>
            <person name="Kim J.G."/>
            <person name="Jung M.Y."/>
            <person name="Shin K.S."/>
            <person name="Kwon K.K."/>
            <person name="Yang S.H."/>
            <person name="Seo Y.S."/>
            <person name="Rhee S.K."/>
        </authorList>
    </citation>
    <scope>NUCLEOTIDE SEQUENCE [LARGE SCALE GENOMIC DNA]</scope>
    <source>
        <strain evidence="5 6">KCTC 23939</strain>
    </source>
</reference>
<dbReference type="InterPro" id="IPR000421">
    <property type="entry name" value="FA58C"/>
</dbReference>
<dbReference type="NCBIfam" id="TIGR04183">
    <property type="entry name" value="Por_Secre_tail"/>
    <property type="match status" value="1"/>
</dbReference>
<keyword evidence="6" id="KW-1185">Reference proteome</keyword>
<evidence type="ECO:0000313" key="6">
    <source>
        <dbReference type="Proteomes" id="UP001610063"/>
    </source>
</evidence>
<accession>A0ABW7NAW8</accession>
<dbReference type="Gene3D" id="1.50.10.100">
    <property type="entry name" value="Chondroitin AC/alginate lyase"/>
    <property type="match status" value="1"/>
</dbReference>
<dbReference type="PROSITE" id="PS50022">
    <property type="entry name" value="FA58C_3"/>
    <property type="match status" value="1"/>
</dbReference>
<dbReference type="Pfam" id="PF00754">
    <property type="entry name" value="F5_F8_type_C"/>
    <property type="match status" value="1"/>
</dbReference>
<dbReference type="InterPro" id="IPR026444">
    <property type="entry name" value="Secre_tail"/>
</dbReference>
<gene>
    <name evidence="5" type="ORF">ACHKAR_13695</name>
</gene>
<keyword evidence="2" id="KW-0456">Lyase</keyword>
<dbReference type="InterPro" id="IPR008979">
    <property type="entry name" value="Galactose-bd-like_sf"/>
</dbReference>
<dbReference type="Gene3D" id="2.60.120.260">
    <property type="entry name" value="Galactose-binding domain-like"/>
    <property type="match status" value="1"/>
</dbReference>
<evidence type="ECO:0000256" key="3">
    <source>
        <dbReference type="SAM" id="SignalP"/>
    </source>
</evidence>
<dbReference type="RefSeq" id="WP_395417857.1">
    <property type="nucleotide sequence ID" value="NZ_JBIPKE010000017.1"/>
</dbReference>
<evidence type="ECO:0000256" key="1">
    <source>
        <dbReference type="ARBA" id="ARBA00022729"/>
    </source>
</evidence>
<dbReference type="Proteomes" id="UP001610063">
    <property type="component" value="Unassembled WGS sequence"/>
</dbReference>
<proteinExistence type="predicted"/>
<evidence type="ECO:0000256" key="2">
    <source>
        <dbReference type="ARBA" id="ARBA00023239"/>
    </source>
</evidence>